<feature type="region of interest" description="Disordered" evidence="1">
    <location>
        <begin position="1"/>
        <end position="25"/>
    </location>
</feature>
<feature type="region of interest" description="Disordered" evidence="1">
    <location>
        <begin position="167"/>
        <end position="205"/>
    </location>
</feature>
<dbReference type="AlphaFoldDB" id="A0A0D2M8H7"/>
<protein>
    <recommendedName>
        <fullName evidence="4">DNL-type domain-containing protein</fullName>
    </recommendedName>
</protein>
<dbReference type="KEGG" id="mng:MNEG_10563"/>
<feature type="compositionally biased region" description="Low complexity" evidence="1">
    <location>
        <begin position="167"/>
        <end position="180"/>
    </location>
</feature>
<evidence type="ECO:0000313" key="3">
    <source>
        <dbReference type="Proteomes" id="UP000054498"/>
    </source>
</evidence>
<dbReference type="EMBL" id="KK102588">
    <property type="protein sequence ID" value="KIY97396.1"/>
    <property type="molecule type" value="Genomic_DNA"/>
</dbReference>
<name>A0A0D2M8H7_9CHLO</name>
<keyword evidence="3" id="KW-1185">Reference proteome</keyword>
<feature type="compositionally biased region" description="Gly residues" evidence="1">
    <location>
        <begin position="188"/>
        <end position="198"/>
    </location>
</feature>
<dbReference type="Proteomes" id="UP000054498">
    <property type="component" value="Unassembled WGS sequence"/>
</dbReference>
<dbReference type="RefSeq" id="XP_013896416.1">
    <property type="nucleotide sequence ID" value="XM_014040962.1"/>
</dbReference>
<evidence type="ECO:0008006" key="4">
    <source>
        <dbReference type="Google" id="ProtNLM"/>
    </source>
</evidence>
<accession>A0A0D2M8H7</accession>
<dbReference type="GeneID" id="25727738"/>
<evidence type="ECO:0000313" key="2">
    <source>
        <dbReference type="EMBL" id="KIY97396.1"/>
    </source>
</evidence>
<feature type="compositionally biased region" description="Low complexity" evidence="1">
    <location>
        <begin position="1"/>
        <end position="20"/>
    </location>
</feature>
<organism evidence="2 3">
    <name type="scientific">Monoraphidium neglectum</name>
    <dbReference type="NCBI Taxonomy" id="145388"/>
    <lineage>
        <taxon>Eukaryota</taxon>
        <taxon>Viridiplantae</taxon>
        <taxon>Chlorophyta</taxon>
        <taxon>core chlorophytes</taxon>
        <taxon>Chlorophyceae</taxon>
        <taxon>CS clade</taxon>
        <taxon>Sphaeropleales</taxon>
        <taxon>Selenastraceae</taxon>
        <taxon>Monoraphidium</taxon>
    </lineage>
</organism>
<sequence>MAPLPLLRRAPRCQPARAAPSPGGADGAQPVMLNWHTLWLQEAGAARPVLFGNSYVLYPSSPASPAPATAAAGAAAQPPPGLVPWRRPGGLSVRPTPPAGGGLVSVPPLGPVGLVALPVGETGIVPFGGEPVCLIGDGYIEAEAVDAEVLPPADHITSDAPPLPPTTTALATRPPAARATGIVPRPTGGDGLGAGGGDGADEDADEDQEVVYESFNTFSPRRGHKIKFTCRRCGATSIRPVNIHAWRE</sequence>
<proteinExistence type="predicted"/>
<evidence type="ECO:0000256" key="1">
    <source>
        <dbReference type="SAM" id="MobiDB-lite"/>
    </source>
</evidence>
<dbReference type="STRING" id="145388.A0A0D2M8H7"/>
<dbReference type="OrthoDB" id="547653at2759"/>
<gene>
    <name evidence="2" type="ORF">MNEG_10563</name>
</gene>
<feature type="non-terminal residue" evidence="2">
    <location>
        <position position="248"/>
    </location>
</feature>
<reference evidence="2 3" key="1">
    <citation type="journal article" date="2013" name="BMC Genomics">
        <title>Reconstruction of the lipid metabolism for the microalga Monoraphidium neglectum from its genome sequence reveals characteristics suitable for biofuel production.</title>
        <authorList>
            <person name="Bogen C."/>
            <person name="Al-Dilaimi A."/>
            <person name="Albersmeier A."/>
            <person name="Wichmann J."/>
            <person name="Grundmann M."/>
            <person name="Rupp O."/>
            <person name="Lauersen K.J."/>
            <person name="Blifernez-Klassen O."/>
            <person name="Kalinowski J."/>
            <person name="Goesmann A."/>
            <person name="Mussgnug J.H."/>
            <person name="Kruse O."/>
        </authorList>
    </citation>
    <scope>NUCLEOTIDE SEQUENCE [LARGE SCALE GENOMIC DNA]</scope>
    <source>
        <strain evidence="2 3">SAG 48.87</strain>
    </source>
</reference>